<dbReference type="PANTHER" id="PTHR42718">
    <property type="entry name" value="MAJOR FACILITATOR SUPERFAMILY MULTIDRUG TRANSPORTER MFSC"/>
    <property type="match status" value="1"/>
</dbReference>
<feature type="transmembrane region" description="Helical" evidence="5">
    <location>
        <begin position="84"/>
        <end position="102"/>
    </location>
</feature>
<dbReference type="Gene3D" id="1.20.1720.10">
    <property type="entry name" value="Multidrug resistance protein D"/>
    <property type="match status" value="1"/>
</dbReference>
<dbReference type="EMBL" id="CP054695">
    <property type="protein sequence ID" value="QMS86247.1"/>
    <property type="molecule type" value="Genomic_DNA"/>
</dbReference>
<sequence length="524" mass="55257">MQNVKTKLIDRSECKQATLIGACAAGIMLTINITSVGVALDSIRQELNASFAQLQWVMNAYNLAFGAFLLSAGSMADLWGRRRFFSIGIALFIVAALLSGLSQDPLMLNFSRSVAGICGALVLPSGSALIASVFRNDAERAKAFGIFGACLGIGLAFGTTIGGAIITAWSWRWIFLINIPISLGVLILAVPKMCESKDPEATSIDWLGLVSFSLSLFLLIYGLTNGSEAGWGNLQTLGTLLGAIVGFTLFITLERSQRYPMFDLELFHNPTFVAAQILPIIVAFVFLTPLVYLPLYFQGINNYSPLQAGLAILPLTIPVAGVPALAGRLANHFSVRALVSVGLVLNGLGALWLSRTVAETEGIALVSALLIIGTGTGIVNGLLDNLAVSVVNPEHSGMASGIFNTMRLTGDAITIGGAGAILTSLTQSRLSDLLWGTSVRLGSSTAQIANQIARGDINGAATTISAGREIFTKAAIESYSSAYSNLFVIVAFVSLVGALLTLILVRSRDMFSSSISQPEASRQP</sequence>
<dbReference type="GO" id="GO:0005886">
    <property type="term" value="C:plasma membrane"/>
    <property type="evidence" value="ECO:0007669"/>
    <property type="project" value="UniProtKB-SubCell"/>
</dbReference>
<feature type="transmembrane region" description="Helical" evidence="5">
    <location>
        <begin position="486"/>
        <end position="505"/>
    </location>
</feature>
<evidence type="ECO:0000256" key="2">
    <source>
        <dbReference type="ARBA" id="ARBA00022692"/>
    </source>
</evidence>
<dbReference type="AlphaFoldDB" id="A0A7D7LDF4"/>
<evidence type="ECO:0000256" key="4">
    <source>
        <dbReference type="ARBA" id="ARBA00023136"/>
    </source>
</evidence>
<evidence type="ECO:0000259" key="6">
    <source>
        <dbReference type="PROSITE" id="PS50850"/>
    </source>
</evidence>
<dbReference type="RefSeq" id="WP_181927158.1">
    <property type="nucleotide sequence ID" value="NZ_CP054695.1"/>
</dbReference>
<dbReference type="CDD" id="cd17321">
    <property type="entry name" value="MFS_MMR_MDR_like"/>
    <property type="match status" value="1"/>
</dbReference>
<dbReference type="InterPro" id="IPR036259">
    <property type="entry name" value="MFS_trans_sf"/>
</dbReference>
<feature type="transmembrane region" description="Helical" evidence="5">
    <location>
        <begin position="333"/>
        <end position="353"/>
    </location>
</feature>
<keyword evidence="4 5" id="KW-0472">Membrane</keyword>
<gene>
    <name evidence="7" type="ORF">HUN01_01095</name>
</gene>
<feature type="transmembrane region" description="Helical" evidence="5">
    <location>
        <begin position="272"/>
        <end position="293"/>
    </location>
</feature>
<keyword evidence="2 5" id="KW-0812">Transmembrane</keyword>
<reference evidence="8" key="1">
    <citation type="submission" date="2020-06" db="EMBL/GenBank/DDBJ databases">
        <title>Nostoc edaphicum CCNP1411 genome.</title>
        <authorList>
            <person name="Fidor A."/>
            <person name="Grabski M."/>
            <person name="Gawor J."/>
            <person name="Gromadka R."/>
            <person name="Wegrzyn G."/>
            <person name="Mazur-Marzec H."/>
        </authorList>
    </citation>
    <scope>NUCLEOTIDE SEQUENCE [LARGE SCALE GENOMIC DNA]</scope>
    <source>
        <strain evidence="8">CCNP1411</strain>
        <plasmid evidence="8">pne_3</plasmid>
    </source>
</reference>
<keyword evidence="7" id="KW-0614">Plasmid</keyword>
<name>A0A7D7LDF4_9NOSO</name>
<dbReference type="KEGG" id="ned:HUN01_01095"/>
<evidence type="ECO:0000256" key="1">
    <source>
        <dbReference type="ARBA" id="ARBA00004651"/>
    </source>
</evidence>
<dbReference type="PRINTS" id="PR00173">
    <property type="entry name" value="EDTRNSPORT"/>
</dbReference>
<dbReference type="Proteomes" id="UP000514713">
    <property type="component" value="Plasmid pNe_3"/>
</dbReference>
<evidence type="ECO:0000256" key="3">
    <source>
        <dbReference type="ARBA" id="ARBA00022989"/>
    </source>
</evidence>
<dbReference type="InterPro" id="IPR011701">
    <property type="entry name" value="MFS"/>
</dbReference>
<feature type="transmembrane region" description="Helical" evidence="5">
    <location>
        <begin position="206"/>
        <end position="224"/>
    </location>
</feature>
<keyword evidence="8" id="KW-1185">Reference proteome</keyword>
<dbReference type="Gene3D" id="1.20.1250.20">
    <property type="entry name" value="MFS general substrate transporter like domains"/>
    <property type="match status" value="1"/>
</dbReference>
<organism evidence="7 8">
    <name type="scientific">Nostoc edaphicum CCNP1411</name>
    <dbReference type="NCBI Taxonomy" id="1472755"/>
    <lineage>
        <taxon>Bacteria</taxon>
        <taxon>Bacillati</taxon>
        <taxon>Cyanobacteriota</taxon>
        <taxon>Cyanophyceae</taxon>
        <taxon>Nostocales</taxon>
        <taxon>Nostocaceae</taxon>
        <taxon>Nostoc</taxon>
    </lineage>
</organism>
<accession>A0A7D7LDF4</accession>
<feature type="transmembrane region" description="Helical" evidence="5">
    <location>
        <begin position="365"/>
        <end position="387"/>
    </location>
</feature>
<dbReference type="Pfam" id="PF07690">
    <property type="entry name" value="MFS_1"/>
    <property type="match status" value="1"/>
</dbReference>
<feature type="transmembrane region" description="Helical" evidence="5">
    <location>
        <begin position="20"/>
        <end position="40"/>
    </location>
</feature>
<feature type="transmembrane region" description="Helical" evidence="5">
    <location>
        <begin position="114"/>
        <end position="134"/>
    </location>
</feature>
<dbReference type="SUPFAM" id="SSF103473">
    <property type="entry name" value="MFS general substrate transporter"/>
    <property type="match status" value="1"/>
</dbReference>
<feature type="domain" description="Major facilitator superfamily (MFS) profile" evidence="6">
    <location>
        <begin position="18"/>
        <end position="509"/>
    </location>
</feature>
<dbReference type="PANTHER" id="PTHR42718:SF49">
    <property type="entry name" value="EXPORT PROTEIN"/>
    <property type="match status" value="1"/>
</dbReference>
<feature type="transmembrane region" description="Helical" evidence="5">
    <location>
        <begin position="60"/>
        <end position="79"/>
    </location>
</feature>
<dbReference type="GO" id="GO:0022857">
    <property type="term" value="F:transmembrane transporter activity"/>
    <property type="evidence" value="ECO:0007669"/>
    <property type="project" value="InterPro"/>
</dbReference>
<feature type="transmembrane region" description="Helical" evidence="5">
    <location>
        <begin position="305"/>
        <end position="326"/>
    </location>
</feature>
<proteinExistence type="predicted"/>
<dbReference type="InterPro" id="IPR020846">
    <property type="entry name" value="MFS_dom"/>
</dbReference>
<feature type="transmembrane region" description="Helical" evidence="5">
    <location>
        <begin position="173"/>
        <end position="194"/>
    </location>
</feature>
<feature type="transmembrane region" description="Helical" evidence="5">
    <location>
        <begin position="146"/>
        <end position="167"/>
    </location>
</feature>
<evidence type="ECO:0000313" key="8">
    <source>
        <dbReference type="Proteomes" id="UP000514713"/>
    </source>
</evidence>
<comment type="subcellular location">
    <subcellularLocation>
        <location evidence="1">Cell membrane</location>
        <topology evidence="1">Multi-pass membrane protein</topology>
    </subcellularLocation>
</comment>
<dbReference type="PROSITE" id="PS50850">
    <property type="entry name" value="MFS"/>
    <property type="match status" value="1"/>
</dbReference>
<protein>
    <submittedName>
        <fullName evidence="7">MFS transporter</fullName>
    </submittedName>
</protein>
<evidence type="ECO:0000313" key="7">
    <source>
        <dbReference type="EMBL" id="QMS86247.1"/>
    </source>
</evidence>
<keyword evidence="3 5" id="KW-1133">Transmembrane helix</keyword>
<evidence type="ECO:0000256" key="5">
    <source>
        <dbReference type="SAM" id="Phobius"/>
    </source>
</evidence>
<geneLocation type="plasmid" evidence="8">
    <name>pne_3</name>
</geneLocation>
<feature type="transmembrane region" description="Helical" evidence="5">
    <location>
        <begin position="230"/>
        <end position="251"/>
    </location>
</feature>